<dbReference type="EMBL" id="QGNW01000046">
    <property type="protein sequence ID" value="RVX07385.1"/>
    <property type="molecule type" value="Genomic_DNA"/>
</dbReference>
<gene>
    <name evidence="6" type="primary">SELMODRAFT_444075_10</name>
    <name evidence="6" type="ORF">CK203_022683</name>
</gene>
<evidence type="ECO:0000256" key="1">
    <source>
        <dbReference type="ARBA" id="ARBA00022527"/>
    </source>
</evidence>
<dbReference type="PROSITE" id="PS50011">
    <property type="entry name" value="PROTEIN_KINASE_DOM"/>
    <property type="match status" value="1"/>
</dbReference>
<dbReference type="FunFam" id="1.10.510.10:FF:000095">
    <property type="entry name" value="protein STRUBBELIG-RECEPTOR FAMILY 8"/>
    <property type="match status" value="1"/>
</dbReference>
<keyword evidence="2" id="KW-0547">Nucleotide-binding</keyword>
<evidence type="ECO:0000259" key="5">
    <source>
        <dbReference type="PROSITE" id="PS50011"/>
    </source>
</evidence>
<feature type="compositionally biased region" description="Basic and acidic residues" evidence="4">
    <location>
        <begin position="324"/>
        <end position="335"/>
    </location>
</feature>
<dbReference type="InterPro" id="IPR011009">
    <property type="entry name" value="Kinase-like_dom_sf"/>
</dbReference>
<evidence type="ECO:0000256" key="2">
    <source>
        <dbReference type="ARBA" id="ARBA00022741"/>
    </source>
</evidence>
<dbReference type="InterPro" id="IPR001245">
    <property type="entry name" value="Ser-Thr/Tyr_kinase_cat_dom"/>
</dbReference>
<reference evidence="6 7" key="1">
    <citation type="journal article" date="2018" name="PLoS Genet.">
        <title>Population sequencing reveals clonal diversity and ancestral inbreeding in the grapevine cultivar Chardonnay.</title>
        <authorList>
            <person name="Roach M.J."/>
            <person name="Johnson D.L."/>
            <person name="Bohlmann J."/>
            <person name="van Vuuren H.J."/>
            <person name="Jones S.J."/>
            <person name="Pretorius I.S."/>
            <person name="Schmidt S.A."/>
            <person name="Borneman A.R."/>
        </authorList>
    </citation>
    <scope>NUCLEOTIDE SEQUENCE [LARGE SCALE GENOMIC DNA]</scope>
    <source>
        <strain evidence="7">cv. Chardonnay</strain>
        <tissue evidence="6">Leaf</tissue>
    </source>
</reference>
<dbReference type="InterPro" id="IPR000719">
    <property type="entry name" value="Prot_kinase_dom"/>
</dbReference>
<feature type="domain" description="Protein kinase" evidence="5">
    <location>
        <begin position="428"/>
        <end position="731"/>
    </location>
</feature>
<organism evidence="6 7">
    <name type="scientific">Vitis vinifera</name>
    <name type="common">Grape</name>
    <dbReference type="NCBI Taxonomy" id="29760"/>
    <lineage>
        <taxon>Eukaryota</taxon>
        <taxon>Viridiplantae</taxon>
        <taxon>Streptophyta</taxon>
        <taxon>Embryophyta</taxon>
        <taxon>Tracheophyta</taxon>
        <taxon>Spermatophyta</taxon>
        <taxon>Magnoliopsida</taxon>
        <taxon>eudicotyledons</taxon>
        <taxon>Gunneridae</taxon>
        <taxon>Pentapetalae</taxon>
        <taxon>rosids</taxon>
        <taxon>Vitales</taxon>
        <taxon>Vitaceae</taxon>
        <taxon>Viteae</taxon>
        <taxon>Vitis</taxon>
    </lineage>
</organism>
<evidence type="ECO:0000313" key="7">
    <source>
        <dbReference type="Proteomes" id="UP000288805"/>
    </source>
</evidence>
<comment type="caution">
    <text evidence="6">The sequence shown here is derived from an EMBL/GenBank/DDBJ whole genome shotgun (WGS) entry which is preliminary data.</text>
</comment>
<proteinExistence type="predicted"/>
<evidence type="ECO:0000256" key="4">
    <source>
        <dbReference type="SAM" id="MobiDB-lite"/>
    </source>
</evidence>
<keyword evidence="3" id="KW-0067">ATP-binding</keyword>
<dbReference type="PROSITE" id="PS00109">
    <property type="entry name" value="PROTEIN_KINASE_TYR"/>
    <property type="match status" value="1"/>
</dbReference>
<evidence type="ECO:0000256" key="3">
    <source>
        <dbReference type="ARBA" id="ARBA00022840"/>
    </source>
</evidence>
<dbReference type="GO" id="GO:0004674">
    <property type="term" value="F:protein serine/threonine kinase activity"/>
    <property type="evidence" value="ECO:0007669"/>
    <property type="project" value="UniProtKB-KW"/>
</dbReference>
<dbReference type="PANTHER" id="PTHR47989:SF37">
    <property type="entry name" value="INACTIVE PROTEIN KINASE SELMODRAFT_444075"/>
    <property type="match status" value="1"/>
</dbReference>
<dbReference type="Proteomes" id="UP000288805">
    <property type="component" value="Unassembled WGS sequence"/>
</dbReference>
<keyword evidence="1" id="KW-0723">Serine/threonine-protein kinase</keyword>
<keyword evidence="6" id="KW-0808">Transferase</keyword>
<dbReference type="FunFam" id="3.30.200.20:FF:000162">
    <property type="entry name" value="Adenine nucleotide alpha hydrolase-like domain kinase"/>
    <property type="match status" value="1"/>
</dbReference>
<name>A0A438JEL0_VITVI</name>
<protein>
    <submittedName>
        <fullName evidence="6">Inactive protein kinase</fullName>
    </submittedName>
</protein>
<accession>A0A438JEL0</accession>
<dbReference type="Gene3D" id="1.10.510.10">
    <property type="entry name" value="Transferase(Phosphotransferase) domain 1"/>
    <property type="match status" value="1"/>
</dbReference>
<dbReference type="InterPro" id="IPR008266">
    <property type="entry name" value="Tyr_kinase_AS"/>
</dbReference>
<dbReference type="Pfam" id="PF07714">
    <property type="entry name" value="PK_Tyr_Ser-Thr"/>
    <property type="match status" value="1"/>
</dbReference>
<dbReference type="PANTHER" id="PTHR47989">
    <property type="entry name" value="OS01G0750732 PROTEIN"/>
    <property type="match status" value="1"/>
</dbReference>
<evidence type="ECO:0000313" key="6">
    <source>
        <dbReference type="EMBL" id="RVX07385.1"/>
    </source>
</evidence>
<dbReference type="Gene3D" id="3.30.200.20">
    <property type="entry name" value="Phosphorylase Kinase, domain 1"/>
    <property type="match status" value="1"/>
</dbReference>
<dbReference type="GO" id="GO:0005524">
    <property type="term" value="F:ATP binding"/>
    <property type="evidence" value="ECO:0007669"/>
    <property type="project" value="UniProtKB-KW"/>
</dbReference>
<sequence length="889" mass="99365">MNGNVIIVAVDASKEITDYALEWAVRNLIKAMDSLILLAVVPSCGRPLASRSQTHQFLSCLLKKLGLRQEESSTSDQAGLVNRAQDDASNRINGVCVQMMQQLCLAHNVKQVQTAAEVLADAEMGAVATKAGELGATWIILDRRLKKESDCCLKQLDCNVVLIDHAIPRILRAVDPPKLRKLATRELQTDPTVADMLGIIPTYNLAYNPDCNSLTTRSSLGLDSPCNGTDASSFMSNDKDKFSKASPSVADLKPVGSTFHLNSQYFHQVVEVEEERFDFTPSYSKSQPLAMVPRLDTVQSPQKSPACTMKEKTKACNALPKIQNDENRGTRRSIDSPRMWRNLGSPKQSTQLTTRRDSMATNRIEPITSPLSSTIDRTSSIRKTMSLSIKHPPTPPPLCSVCKHNAPIFGKAPRKFDYKEIIKATDGFSRQNFLAEGGYGAVYRGVLPDGQVVAVKQHKMLSAQGASEFCSEVEVLRCAQHRNLVMLVGYCVEVKWILVYEFACNGSLDKHLYGRETNEVMSWDSRMKVALGAARGLRYLHEDCRVGCIVHRDFRPTNILLTHDFEPMVGDFGLARWQADGQTAEETRVIGAFGYLAPEYTQTGLITEKADVYAFGVVLLELLSGCKATELSRHLGQQLLLDWASLIPYPQLFLASEKNIRGCPLLEMKMIDPRLEDNYVAKEVECMMVAASLCISPHPEKRPRMSKVLKILEGDVPGDHMANRNGHHISFYQKQESKKVYGADKPLNETIVHSPSSHLMRLKHHMKFSPSRVRPPKYNDWNGSFKPMTPSDKRNEILLLRQSILLEGCPSSILLLALWFENHPLHPDEESCRERTPICIYAAPGSSIVNSLKKLQLLRSKLHPERPLTSLLNTDLRHRECRLGARGYH</sequence>
<keyword evidence="6" id="KW-0418">Kinase</keyword>
<feature type="region of interest" description="Disordered" evidence="4">
    <location>
        <begin position="324"/>
        <end position="357"/>
    </location>
</feature>
<dbReference type="AlphaFoldDB" id="A0A438JEL0"/>
<dbReference type="SUPFAM" id="SSF56112">
    <property type="entry name" value="Protein kinase-like (PK-like)"/>
    <property type="match status" value="1"/>
</dbReference>